<organism evidence="1 2">
    <name type="scientific">Brevundimonas denitrificans</name>
    <dbReference type="NCBI Taxonomy" id="1443434"/>
    <lineage>
        <taxon>Bacteria</taxon>
        <taxon>Pseudomonadati</taxon>
        <taxon>Pseudomonadota</taxon>
        <taxon>Alphaproteobacteria</taxon>
        <taxon>Caulobacterales</taxon>
        <taxon>Caulobacteraceae</taxon>
        <taxon>Brevundimonas</taxon>
    </lineage>
</organism>
<name>A0ABQ6BFC8_9CAUL</name>
<dbReference type="PROSITE" id="PS51257">
    <property type="entry name" value="PROKAR_LIPOPROTEIN"/>
    <property type="match status" value="1"/>
</dbReference>
<dbReference type="Pfam" id="PF02643">
    <property type="entry name" value="DUF192"/>
    <property type="match status" value="1"/>
</dbReference>
<comment type="caution">
    <text evidence="1">The sequence shown here is derived from an EMBL/GenBank/DDBJ whole genome shotgun (WGS) entry which is preliminary data.</text>
</comment>
<gene>
    <name evidence="1" type="ORF">GCM10007859_06600</name>
</gene>
<dbReference type="Proteomes" id="UP001156921">
    <property type="component" value="Unassembled WGS sequence"/>
</dbReference>
<evidence type="ECO:0000313" key="1">
    <source>
        <dbReference type="EMBL" id="GLS00653.1"/>
    </source>
</evidence>
<dbReference type="Gene3D" id="2.60.120.1140">
    <property type="entry name" value="Protein of unknown function DUF192"/>
    <property type="match status" value="1"/>
</dbReference>
<dbReference type="PANTHER" id="PTHR37953:SF1">
    <property type="entry name" value="UPF0127 PROTEIN MJ1496"/>
    <property type="match status" value="1"/>
</dbReference>
<evidence type="ECO:0008006" key="3">
    <source>
        <dbReference type="Google" id="ProtNLM"/>
    </source>
</evidence>
<dbReference type="InterPro" id="IPR003795">
    <property type="entry name" value="DUF192"/>
</dbReference>
<dbReference type="EMBL" id="BSOY01000008">
    <property type="protein sequence ID" value="GLS00653.1"/>
    <property type="molecule type" value="Genomic_DNA"/>
</dbReference>
<dbReference type="PANTHER" id="PTHR37953">
    <property type="entry name" value="UPF0127 PROTEIN MJ1496"/>
    <property type="match status" value="1"/>
</dbReference>
<sequence>MIIRPSEGGLAMLNRLGLPGALLALVLVSACAGAGTPRDAKGDPLEPLTITTSSGEHRFMVEIADDDAERQRGLMEREPLPDDRGMLFQFPDVAERGFWMRNTPSPLDIIYIDPRGRIVSIAKNATPQSDAIIPSNGPASGVLELRAGRADEIGARPGDKVSHPFFAE</sequence>
<reference evidence="2" key="1">
    <citation type="journal article" date="2019" name="Int. J. Syst. Evol. Microbiol.">
        <title>The Global Catalogue of Microorganisms (GCM) 10K type strain sequencing project: providing services to taxonomists for standard genome sequencing and annotation.</title>
        <authorList>
            <consortium name="The Broad Institute Genomics Platform"/>
            <consortium name="The Broad Institute Genome Sequencing Center for Infectious Disease"/>
            <person name="Wu L."/>
            <person name="Ma J."/>
        </authorList>
    </citation>
    <scope>NUCLEOTIDE SEQUENCE [LARGE SCALE GENOMIC DNA]</scope>
    <source>
        <strain evidence="2">NBRC 110107</strain>
    </source>
</reference>
<keyword evidence="2" id="KW-1185">Reference proteome</keyword>
<accession>A0ABQ6BFC8</accession>
<evidence type="ECO:0000313" key="2">
    <source>
        <dbReference type="Proteomes" id="UP001156921"/>
    </source>
</evidence>
<dbReference type="InterPro" id="IPR038695">
    <property type="entry name" value="Saro_0823-like_sf"/>
</dbReference>
<proteinExistence type="predicted"/>
<protein>
    <recommendedName>
        <fullName evidence="3">DUF192 domain-containing protein</fullName>
    </recommendedName>
</protein>